<evidence type="ECO:0000313" key="3">
    <source>
        <dbReference type="EMBL" id="SDA03294.1"/>
    </source>
</evidence>
<keyword evidence="2" id="KW-0472">Membrane</keyword>
<reference evidence="4" key="1">
    <citation type="submission" date="2016-10" db="EMBL/GenBank/DDBJ databases">
        <authorList>
            <person name="Jeantristanb JTB J.-T."/>
            <person name="Ricardo R."/>
        </authorList>
    </citation>
    <scope>NUCLEOTIDE SEQUENCE [LARGE SCALE GENOMIC DNA]</scope>
</reference>
<feature type="transmembrane region" description="Helical" evidence="2">
    <location>
        <begin position="66"/>
        <end position="87"/>
    </location>
</feature>
<keyword evidence="2" id="KW-1133">Transmembrane helix</keyword>
<feature type="region of interest" description="Disordered" evidence="1">
    <location>
        <begin position="1"/>
        <end position="54"/>
    </location>
</feature>
<keyword evidence="2" id="KW-0812">Transmembrane</keyword>
<keyword evidence="4" id="KW-1185">Reference proteome</keyword>
<dbReference type="EMBL" id="FMWP01000127">
    <property type="protein sequence ID" value="SDA03294.1"/>
    <property type="molecule type" value="Genomic_DNA"/>
</dbReference>
<proteinExistence type="predicted"/>
<dbReference type="STRING" id="289078.A0A2X0L909"/>
<evidence type="ECO:0000256" key="2">
    <source>
        <dbReference type="SAM" id="Phobius"/>
    </source>
</evidence>
<dbReference type="AlphaFoldDB" id="A0A2X0L909"/>
<organism evidence="3 4">
    <name type="scientific">Microbotryum saponariae</name>
    <dbReference type="NCBI Taxonomy" id="289078"/>
    <lineage>
        <taxon>Eukaryota</taxon>
        <taxon>Fungi</taxon>
        <taxon>Dikarya</taxon>
        <taxon>Basidiomycota</taxon>
        <taxon>Pucciniomycotina</taxon>
        <taxon>Microbotryomycetes</taxon>
        <taxon>Microbotryales</taxon>
        <taxon>Microbotryaceae</taxon>
        <taxon>Microbotryum</taxon>
    </lineage>
</organism>
<accession>A0A2X0L909</accession>
<name>A0A2X0L909_9BASI</name>
<feature type="compositionally biased region" description="Low complexity" evidence="1">
    <location>
        <begin position="12"/>
        <end position="26"/>
    </location>
</feature>
<evidence type="ECO:0000313" key="4">
    <source>
        <dbReference type="Proteomes" id="UP000249723"/>
    </source>
</evidence>
<protein>
    <submittedName>
        <fullName evidence="3">BZ3500_MvSof-1268-A1-R1_Chr7-1g09361 protein</fullName>
    </submittedName>
</protein>
<sequence>MTDSAGLRQRKAAVASSSSSSATRDASNVRGTDDEAEHESASSRRTSITSIPIKEREAPLSRGRSVLTVLLFLVILVPLHCGQLLFYPLSFVPGQFSCGLLALAFQSSP</sequence>
<evidence type="ECO:0000256" key="1">
    <source>
        <dbReference type="SAM" id="MobiDB-lite"/>
    </source>
</evidence>
<gene>
    <name evidence="3" type="ORF">BZ3500_MVSOF-1268-A1-R1_CHR7-1G09361</name>
</gene>
<dbReference type="Proteomes" id="UP000249723">
    <property type="component" value="Unassembled WGS sequence"/>
</dbReference>